<sequence length="105" mass="11457">VSALTPEQKQLKERPHPGTQRRVLYHGIIAFLVTSAAARIPPLSFSGFQSEQTFSRLWLLISDSGAHWGIGFAMLLATTLVATKHTGLKVRTLKAVQFLGGLFAV</sequence>
<accession>A0A383CEX9</accession>
<feature type="non-terminal residue" evidence="2">
    <location>
        <position position="1"/>
    </location>
</feature>
<dbReference type="EMBL" id="UINC01208396">
    <property type="protein sequence ID" value="SVE30917.1"/>
    <property type="molecule type" value="Genomic_DNA"/>
</dbReference>
<protein>
    <submittedName>
        <fullName evidence="2">Uncharacterized protein</fullName>
    </submittedName>
</protein>
<keyword evidence="1" id="KW-0472">Membrane</keyword>
<name>A0A383CEX9_9ZZZZ</name>
<organism evidence="2">
    <name type="scientific">marine metagenome</name>
    <dbReference type="NCBI Taxonomy" id="408172"/>
    <lineage>
        <taxon>unclassified sequences</taxon>
        <taxon>metagenomes</taxon>
        <taxon>ecological metagenomes</taxon>
    </lineage>
</organism>
<dbReference type="AlphaFoldDB" id="A0A383CEX9"/>
<keyword evidence="1" id="KW-1133">Transmembrane helix</keyword>
<proteinExistence type="predicted"/>
<evidence type="ECO:0000256" key="1">
    <source>
        <dbReference type="SAM" id="Phobius"/>
    </source>
</evidence>
<feature type="transmembrane region" description="Helical" evidence="1">
    <location>
        <begin position="23"/>
        <end position="45"/>
    </location>
</feature>
<evidence type="ECO:0000313" key="2">
    <source>
        <dbReference type="EMBL" id="SVE30917.1"/>
    </source>
</evidence>
<keyword evidence="1" id="KW-0812">Transmembrane</keyword>
<reference evidence="2" key="1">
    <citation type="submission" date="2018-05" db="EMBL/GenBank/DDBJ databases">
        <authorList>
            <person name="Lanie J.A."/>
            <person name="Ng W.-L."/>
            <person name="Kazmierczak K.M."/>
            <person name="Andrzejewski T.M."/>
            <person name="Davidsen T.M."/>
            <person name="Wayne K.J."/>
            <person name="Tettelin H."/>
            <person name="Glass J.I."/>
            <person name="Rusch D."/>
            <person name="Podicherti R."/>
            <person name="Tsui H.-C.T."/>
            <person name="Winkler M.E."/>
        </authorList>
    </citation>
    <scope>NUCLEOTIDE SEQUENCE</scope>
</reference>
<feature type="transmembrane region" description="Helical" evidence="1">
    <location>
        <begin position="65"/>
        <end position="83"/>
    </location>
</feature>
<gene>
    <name evidence="2" type="ORF">METZ01_LOCUS483771</name>
</gene>
<feature type="non-terminal residue" evidence="2">
    <location>
        <position position="105"/>
    </location>
</feature>